<organism evidence="1 2">
    <name type="scientific">Halocatena marina</name>
    <dbReference type="NCBI Taxonomy" id="2934937"/>
    <lineage>
        <taxon>Archaea</taxon>
        <taxon>Methanobacteriati</taxon>
        <taxon>Methanobacteriota</taxon>
        <taxon>Stenosarchaea group</taxon>
        <taxon>Halobacteria</taxon>
        <taxon>Halobacteriales</taxon>
        <taxon>Natronomonadaceae</taxon>
        <taxon>Halocatena</taxon>
    </lineage>
</organism>
<evidence type="ECO:0008006" key="3">
    <source>
        <dbReference type="Google" id="ProtNLM"/>
    </source>
</evidence>
<evidence type="ECO:0000313" key="2">
    <source>
        <dbReference type="Proteomes" id="UP001596417"/>
    </source>
</evidence>
<keyword evidence="2" id="KW-1185">Reference proteome</keyword>
<dbReference type="AlphaFoldDB" id="A0ABD5YLQ9"/>
<sequence>MMGQTRRPELPTLDSGLTLLEVDDRATGALHSLVLDHLLLEDGSVVWVDAHDHGTTQPLAQIAPSMRLLERIAVARGFTPWQHYSLLRDLPLDGRTTLVVLPAIDYFYRSEDCSNREGKRMFTAVCTLIADLAATAEIPIVLTRTAADAFTAVLDDHVNDVIHCEFTSFGPRFTGDDFETLVYPLEGGTIQTTQRTGNAYSLPGSQHSRQRNRRWPRVGRTNRTHRELVRTTEQRRLDYQRTLRRADQGILN</sequence>
<comment type="caution">
    <text evidence="1">The sequence shown here is derived from an EMBL/GenBank/DDBJ whole genome shotgun (WGS) entry which is preliminary data.</text>
</comment>
<dbReference type="Proteomes" id="UP001596417">
    <property type="component" value="Unassembled WGS sequence"/>
</dbReference>
<name>A0ABD5YLQ9_9EURY</name>
<protein>
    <recommendedName>
        <fullName evidence="3">DNA recombination and repair protein Rad51-like C-terminal domain-containing protein</fullName>
    </recommendedName>
</protein>
<dbReference type="Gene3D" id="3.40.50.300">
    <property type="entry name" value="P-loop containing nucleotide triphosphate hydrolases"/>
    <property type="match status" value="1"/>
</dbReference>
<proteinExistence type="predicted"/>
<gene>
    <name evidence="1" type="ORF">ACFQL7_06265</name>
</gene>
<accession>A0ABD5YLQ9</accession>
<dbReference type="InterPro" id="IPR027417">
    <property type="entry name" value="P-loop_NTPase"/>
</dbReference>
<dbReference type="RefSeq" id="WP_390204976.1">
    <property type="nucleotide sequence ID" value="NZ_JBHSZC010000001.1"/>
</dbReference>
<dbReference type="EMBL" id="JBHTAX010000001">
    <property type="protein sequence ID" value="MFC7189492.1"/>
    <property type="molecule type" value="Genomic_DNA"/>
</dbReference>
<evidence type="ECO:0000313" key="1">
    <source>
        <dbReference type="EMBL" id="MFC7189492.1"/>
    </source>
</evidence>
<reference evidence="1 2" key="1">
    <citation type="journal article" date="2019" name="Int. J. Syst. Evol. Microbiol.">
        <title>The Global Catalogue of Microorganisms (GCM) 10K type strain sequencing project: providing services to taxonomists for standard genome sequencing and annotation.</title>
        <authorList>
            <consortium name="The Broad Institute Genomics Platform"/>
            <consortium name="The Broad Institute Genome Sequencing Center for Infectious Disease"/>
            <person name="Wu L."/>
            <person name="Ma J."/>
        </authorList>
    </citation>
    <scope>NUCLEOTIDE SEQUENCE [LARGE SCALE GENOMIC DNA]</scope>
    <source>
        <strain evidence="1 2">RDMS1</strain>
    </source>
</reference>